<dbReference type="InterPro" id="IPR014529">
    <property type="entry name" value="UCP026631"/>
</dbReference>
<feature type="compositionally biased region" description="Low complexity" evidence="1">
    <location>
        <begin position="144"/>
        <end position="160"/>
    </location>
</feature>
<feature type="transmembrane region" description="Helical" evidence="2">
    <location>
        <begin position="195"/>
        <end position="219"/>
    </location>
</feature>
<evidence type="ECO:0000313" key="7">
    <source>
        <dbReference type="Proteomes" id="UP000323075"/>
    </source>
</evidence>
<dbReference type="PIRSF" id="PIRSF026631">
    <property type="entry name" value="UCP026631"/>
    <property type="match status" value="1"/>
</dbReference>
<accession>A0A4D6GVM6</accession>
<reference evidence="5 7" key="2">
    <citation type="submission" date="2019-07" db="EMBL/GenBank/DDBJ databases">
        <title>Genomic Encyclopedia of Archaeal and Bacterial Type Strains, Phase II (KMG-II): from individual species to whole genera.</title>
        <authorList>
            <person name="Goeker M."/>
        </authorList>
    </citation>
    <scope>NUCLEOTIDE SEQUENCE [LARGE SCALE GENOMIC DNA]</scope>
    <source>
        <strain evidence="5 7">DSM 3754</strain>
    </source>
</reference>
<feature type="transmembrane region" description="Helical" evidence="2">
    <location>
        <begin position="36"/>
        <end position="55"/>
    </location>
</feature>
<dbReference type="AlphaFoldDB" id="A0A4D6GVM6"/>
<evidence type="ECO:0000256" key="1">
    <source>
        <dbReference type="SAM" id="MobiDB-lite"/>
    </source>
</evidence>
<gene>
    <name evidence="5" type="ORF">APQ99_01805</name>
    <name evidence="4" type="ORF">HBSAL_07425</name>
</gene>
<reference evidence="4" key="3">
    <citation type="journal article" name="MicrobiologyOpen">
        <title>Whole-genome comparison between the type strain of Halobacterium salinarum (DSM 3754(T)) and the laboratory strains R1 and NRC-1.</title>
        <authorList>
            <person name="Pfeiffer F."/>
            <person name="Losensky G."/>
            <person name="Marchfelder A."/>
            <person name="Habermann B."/>
            <person name="Dyall-Smith M."/>
        </authorList>
    </citation>
    <scope>NUCLEOTIDE SEQUENCE</scope>
    <source>
        <strain evidence="4">91-R6</strain>
    </source>
</reference>
<feature type="transmembrane region" description="Helical" evidence="2">
    <location>
        <begin position="231"/>
        <end position="257"/>
    </location>
</feature>
<sequence length="514" mass="54189">MKLHPLSVPVRALSRALGFGWAFLIGGAALSGGNAALTGVAVLGVMVAVVAVVAYEIAYYRRFDYELTEDSLDIASGVFSRREREIPLRRVQNVDVTRSLVARLLGLAVVDVETAGGGSTEASLRFVSREAAADLQADVRTRRTTPGDAADAATAATPDAGDADSESRSAADRAREPTPVGERGELLFALSNRDLLLYGLLSFNPRLFSGIIAVATVAAPSLGGRMAVPDVGMVVLVAGAVALALGVWLVSAAVRVVQFYGFRLRRVGGDLRYERGLFERRDGTIPLSKLQTVSVEDSVLMRRYGFASLAVETAGYAPGQSPSGGSEAAVPIAPRAAVFELAREIEPVADIDLSRPPERAQDRYVRRYALAGLGVVAAGALVSRLVVSFPWYALAVLVPLAVPAARRAHATRGVYSDSDHVVTQAGWWRRKTTVVPAHRVQTVLRKQTVFQRRWALTSVVIDTAGSRSLSGGGAVAIDRDGGDADALADDVVDCTLLSVGVRGDDTAAAGSAAD</sequence>
<keyword evidence="2" id="KW-1133">Transmembrane helix</keyword>
<feature type="compositionally biased region" description="Basic and acidic residues" evidence="1">
    <location>
        <begin position="165"/>
        <end position="176"/>
    </location>
</feature>
<name>A0A4D6GVM6_HALS9</name>
<dbReference type="EMBL" id="VRYN01000003">
    <property type="protein sequence ID" value="TYO76246.1"/>
    <property type="molecule type" value="Genomic_DNA"/>
</dbReference>
<dbReference type="Pfam" id="PF03703">
    <property type="entry name" value="bPH_2"/>
    <property type="match status" value="3"/>
</dbReference>
<feature type="domain" description="YdbS-like PH" evidence="3">
    <location>
        <begin position="262"/>
        <end position="344"/>
    </location>
</feature>
<dbReference type="PANTHER" id="PTHR34473:SF3">
    <property type="entry name" value="TRANSMEMBRANE PROTEIN-RELATED"/>
    <property type="match status" value="1"/>
</dbReference>
<keyword evidence="2" id="KW-0812">Transmembrane</keyword>
<proteinExistence type="predicted"/>
<evidence type="ECO:0000313" key="4">
    <source>
        <dbReference type="EMBL" id="QCC45136.1"/>
    </source>
</evidence>
<dbReference type="PANTHER" id="PTHR34473">
    <property type="entry name" value="UPF0699 TRANSMEMBRANE PROTEIN YDBS"/>
    <property type="match status" value="1"/>
</dbReference>
<evidence type="ECO:0000259" key="3">
    <source>
        <dbReference type="Pfam" id="PF03703"/>
    </source>
</evidence>
<evidence type="ECO:0000313" key="6">
    <source>
        <dbReference type="Proteomes" id="UP000296216"/>
    </source>
</evidence>
<reference evidence="4 6" key="1">
    <citation type="journal article" date="2019" name="Microbiol. Resour. Announc.">
        <title>The Genome Sequence of the Halobacterium salinarum Type Strain Is Closely Related to That of Laboratory Strains NRC-1 and R1.</title>
        <authorList>
            <person name="Pfeiffer F."/>
            <person name="Marchfelder A."/>
            <person name="Habermann B."/>
            <person name="Dyall-Smith M.L."/>
        </authorList>
    </citation>
    <scope>NUCLEOTIDE SEQUENCE [LARGE SCALE GENOMIC DNA]</scope>
    <source>
        <strain evidence="4">91-R6</strain>
        <strain evidence="6">ATCC 33171 / DSM 3754 / JCM 8978 / NBRC 102687 / NCIMB 764 / 91-R6</strain>
    </source>
</reference>
<organism evidence="4 6">
    <name type="scientific">Halobacterium salinarum (strain ATCC 33171 / DSM 3754 / JCM 8978 / NBRC 102687 / NCIMB 764 / 91-R6)</name>
    <dbReference type="NCBI Taxonomy" id="2597657"/>
    <lineage>
        <taxon>Archaea</taxon>
        <taxon>Methanobacteriati</taxon>
        <taxon>Methanobacteriota</taxon>
        <taxon>Stenosarchaea group</taxon>
        <taxon>Halobacteria</taxon>
        <taxon>Halobacteriales</taxon>
        <taxon>Halobacteriaceae</taxon>
        <taxon>Halobacterium</taxon>
    </lineage>
</organism>
<feature type="region of interest" description="Disordered" evidence="1">
    <location>
        <begin position="137"/>
        <end position="178"/>
    </location>
</feature>
<dbReference type="InterPro" id="IPR005182">
    <property type="entry name" value="YdbS-like_PH"/>
</dbReference>
<dbReference type="EMBL" id="CP038631">
    <property type="protein sequence ID" value="QCC45136.1"/>
    <property type="molecule type" value="Genomic_DNA"/>
</dbReference>
<feature type="transmembrane region" description="Helical" evidence="2">
    <location>
        <begin position="364"/>
        <end position="383"/>
    </location>
</feature>
<feature type="domain" description="YdbS-like PH" evidence="3">
    <location>
        <begin position="60"/>
        <end position="136"/>
    </location>
</feature>
<feature type="transmembrane region" description="Helical" evidence="2">
    <location>
        <begin position="12"/>
        <end position="30"/>
    </location>
</feature>
<keyword evidence="2" id="KW-0472">Membrane</keyword>
<dbReference type="Proteomes" id="UP000296216">
    <property type="component" value="Chromosome"/>
</dbReference>
<dbReference type="GeneID" id="39855329"/>
<evidence type="ECO:0000313" key="5">
    <source>
        <dbReference type="EMBL" id="TYO76246.1"/>
    </source>
</evidence>
<protein>
    <submittedName>
        <fullName evidence="4">DUF304 domain protein</fullName>
    </submittedName>
    <submittedName>
        <fullName evidence="5">Putative membrane protein</fullName>
    </submittedName>
</protein>
<dbReference type="RefSeq" id="WP_136361470.1">
    <property type="nucleotide sequence ID" value="NZ_VRYN01000003.1"/>
</dbReference>
<feature type="domain" description="YdbS-like PH" evidence="3">
    <location>
        <begin position="417"/>
        <end position="489"/>
    </location>
</feature>
<evidence type="ECO:0000256" key="2">
    <source>
        <dbReference type="SAM" id="Phobius"/>
    </source>
</evidence>
<dbReference type="Proteomes" id="UP000323075">
    <property type="component" value="Unassembled WGS sequence"/>
</dbReference>